<accession>A0A9Q9RTF5</accession>
<reference evidence="1" key="1">
    <citation type="submission" date="2019-05" db="EMBL/GenBank/DDBJ databases">
        <authorList>
            <person name="Piombo E."/>
        </authorList>
    </citation>
    <scope>NUCLEOTIDE SEQUENCE</scope>
    <source>
        <strain evidence="1">C2S</strain>
    </source>
</reference>
<dbReference type="EMBL" id="CABFJX010000368">
    <property type="protein sequence ID" value="VTT73291.1"/>
    <property type="molecule type" value="Genomic_DNA"/>
</dbReference>
<evidence type="ECO:0008006" key="3">
    <source>
        <dbReference type="Google" id="ProtNLM"/>
    </source>
</evidence>
<evidence type="ECO:0000313" key="1">
    <source>
        <dbReference type="EMBL" id="VTT73291.1"/>
    </source>
</evidence>
<organism evidence="1 2">
    <name type="scientific">Fusarium fujikuroi</name>
    <name type="common">Bakanae and foot rot disease fungus</name>
    <name type="synonym">Gibberella fujikuroi</name>
    <dbReference type="NCBI Taxonomy" id="5127"/>
    <lineage>
        <taxon>Eukaryota</taxon>
        <taxon>Fungi</taxon>
        <taxon>Dikarya</taxon>
        <taxon>Ascomycota</taxon>
        <taxon>Pezizomycotina</taxon>
        <taxon>Sordariomycetes</taxon>
        <taxon>Hypocreomycetidae</taxon>
        <taxon>Hypocreales</taxon>
        <taxon>Nectriaceae</taxon>
        <taxon>Fusarium</taxon>
        <taxon>Fusarium fujikuroi species complex</taxon>
    </lineage>
</organism>
<proteinExistence type="predicted"/>
<dbReference type="InterPro" id="IPR009057">
    <property type="entry name" value="Homeodomain-like_sf"/>
</dbReference>
<dbReference type="AlphaFoldDB" id="A0A9Q9RTF5"/>
<comment type="caution">
    <text evidence="1">The sequence shown here is derived from an EMBL/GenBank/DDBJ whole genome shotgun (WGS) entry which is preliminary data.</text>
</comment>
<gene>
    <name evidence="1" type="ORF">C2S_9011</name>
</gene>
<dbReference type="Proteomes" id="UP000760494">
    <property type="component" value="Unassembled WGS sequence"/>
</dbReference>
<sequence>MKDLGVLLDEIVAREGVTKHAIFRIVRRYQSQISVKDKPRSGHLTILTRRDKTHIEQIVNRFPFIIIQEIKDWTGISCHRSTITRWLKKQGIQHHHALRRPREFAEKYRYEPESFWHTWFFSDEVSIDRIDGDITKWCFHRAVSFDPVPLDKDSDCDTGRKTSQR</sequence>
<protein>
    <recommendedName>
        <fullName evidence="3">Transposase Tc1-like domain-containing protein</fullName>
    </recommendedName>
</protein>
<name>A0A9Q9RTF5_FUSFU</name>
<dbReference type="SUPFAM" id="SSF46689">
    <property type="entry name" value="Homeodomain-like"/>
    <property type="match status" value="1"/>
</dbReference>
<evidence type="ECO:0000313" key="2">
    <source>
        <dbReference type="Proteomes" id="UP000760494"/>
    </source>
</evidence>